<feature type="compositionally biased region" description="Polar residues" evidence="1">
    <location>
        <begin position="13"/>
        <end position="27"/>
    </location>
</feature>
<protein>
    <submittedName>
        <fullName evidence="2">6334_t:CDS:1</fullName>
    </submittedName>
</protein>
<evidence type="ECO:0000313" key="3">
    <source>
        <dbReference type="Proteomes" id="UP000789706"/>
    </source>
</evidence>
<accession>A0A9N9GCK7</accession>
<comment type="caution">
    <text evidence="2">The sequence shown here is derived from an EMBL/GenBank/DDBJ whole genome shotgun (WGS) entry which is preliminary data.</text>
</comment>
<feature type="region of interest" description="Disordered" evidence="1">
    <location>
        <begin position="1"/>
        <end position="59"/>
    </location>
</feature>
<dbReference type="AlphaFoldDB" id="A0A9N9GCK7"/>
<name>A0A9N9GCK7_9GLOM</name>
<evidence type="ECO:0000313" key="2">
    <source>
        <dbReference type="EMBL" id="CAG8592932.1"/>
    </source>
</evidence>
<evidence type="ECO:0000256" key="1">
    <source>
        <dbReference type="SAM" id="MobiDB-lite"/>
    </source>
</evidence>
<dbReference type="EMBL" id="CAJVPK010001612">
    <property type="protein sequence ID" value="CAG8592932.1"/>
    <property type="molecule type" value="Genomic_DNA"/>
</dbReference>
<feature type="compositionally biased region" description="Basic and acidic residues" evidence="1">
    <location>
        <begin position="1"/>
        <end position="12"/>
    </location>
</feature>
<proteinExistence type="predicted"/>
<reference evidence="2" key="1">
    <citation type="submission" date="2021-06" db="EMBL/GenBank/DDBJ databases">
        <authorList>
            <person name="Kallberg Y."/>
            <person name="Tangrot J."/>
            <person name="Rosling A."/>
        </authorList>
    </citation>
    <scope>NUCLEOTIDE SEQUENCE</scope>
    <source>
        <strain evidence="2">AZ414A</strain>
    </source>
</reference>
<sequence>MRERNREKKYRAQEQSPCDKNLGTSNSTDEESHDVKIVNPDSQNFKNSSGSTAIPNDSISDIEMDNDQIVEQELKQQLELHHPLIWQRYDRRIKEIFADGNIKINTAKQQVYQEVKQLLPDISDVSEPVTTPIPSSYISNSSGPDDLTKTKVTIPPTLIKSQSNAPLKLFPLKRKLSKEVRNQVINKLTTHFTDSQKLDKNSSIDTEGEHQTDSYWVLGSHCPLCRENHMSLNEPGIPLDDILKAYSGNSELVQ</sequence>
<dbReference type="Proteomes" id="UP000789706">
    <property type="component" value="Unassembled WGS sequence"/>
</dbReference>
<gene>
    <name evidence="2" type="ORF">DEBURN_LOCUS9148</name>
</gene>
<feature type="compositionally biased region" description="Polar residues" evidence="1">
    <location>
        <begin position="40"/>
        <end position="59"/>
    </location>
</feature>
<dbReference type="OrthoDB" id="2443506at2759"/>
<keyword evidence="3" id="KW-1185">Reference proteome</keyword>
<organism evidence="2 3">
    <name type="scientific">Diversispora eburnea</name>
    <dbReference type="NCBI Taxonomy" id="1213867"/>
    <lineage>
        <taxon>Eukaryota</taxon>
        <taxon>Fungi</taxon>
        <taxon>Fungi incertae sedis</taxon>
        <taxon>Mucoromycota</taxon>
        <taxon>Glomeromycotina</taxon>
        <taxon>Glomeromycetes</taxon>
        <taxon>Diversisporales</taxon>
        <taxon>Diversisporaceae</taxon>
        <taxon>Diversispora</taxon>
    </lineage>
</organism>